<dbReference type="SUPFAM" id="SSF47473">
    <property type="entry name" value="EF-hand"/>
    <property type="match status" value="1"/>
</dbReference>
<evidence type="ECO:0000256" key="1">
    <source>
        <dbReference type="ARBA" id="ARBA00010994"/>
    </source>
</evidence>
<dbReference type="PANTHER" id="PTHR12932">
    <property type="entry name" value="P25 ALPHA-RELATED"/>
    <property type="match status" value="1"/>
</dbReference>
<comment type="caution">
    <text evidence="2">The sequence shown here is derived from an EMBL/GenBank/DDBJ whole genome shotgun (WGS) entry which is preliminary data.</text>
</comment>
<sequence length="161" mass="17758">MSLQEVFKSFCTFGDKSAPPLMDGAKFAKLFRDMKILDKNMTTTDVDIVFSKIKAKTERKINFKQFQEGLKLLAEKKYPGDGEGYGKLKAVIIEGKGPATHSTTKVVSTGAVDRLTDTAKFTGSHKERFDETGKGKGIAGRKDMVDTSGYVSGFKKDDQEK</sequence>
<name>A0AAD9JFV3_9ANNE</name>
<dbReference type="GO" id="GO:0005874">
    <property type="term" value="C:microtubule"/>
    <property type="evidence" value="ECO:0007669"/>
    <property type="project" value="TreeGrafter"/>
</dbReference>
<reference evidence="2" key="1">
    <citation type="journal article" date="2023" name="Mol. Biol. Evol.">
        <title>Third-Generation Sequencing Reveals the Adaptive Role of the Epigenome in Three Deep-Sea Polychaetes.</title>
        <authorList>
            <person name="Perez M."/>
            <person name="Aroh O."/>
            <person name="Sun Y."/>
            <person name="Lan Y."/>
            <person name="Juniper S.K."/>
            <person name="Young C.R."/>
            <person name="Angers B."/>
            <person name="Qian P.Y."/>
        </authorList>
    </citation>
    <scope>NUCLEOTIDE SEQUENCE</scope>
    <source>
        <strain evidence="2">P08H-3</strain>
    </source>
</reference>
<comment type="similarity">
    <text evidence="1">Belongs to the TPPP family.</text>
</comment>
<accession>A0AAD9JFV3</accession>
<protein>
    <submittedName>
        <fullName evidence="2">Uncharacterized protein</fullName>
    </submittedName>
</protein>
<organism evidence="2 3">
    <name type="scientific">Paralvinella palmiformis</name>
    <dbReference type="NCBI Taxonomy" id="53620"/>
    <lineage>
        <taxon>Eukaryota</taxon>
        <taxon>Metazoa</taxon>
        <taxon>Spiralia</taxon>
        <taxon>Lophotrochozoa</taxon>
        <taxon>Annelida</taxon>
        <taxon>Polychaeta</taxon>
        <taxon>Sedentaria</taxon>
        <taxon>Canalipalpata</taxon>
        <taxon>Terebellida</taxon>
        <taxon>Terebelliformia</taxon>
        <taxon>Alvinellidae</taxon>
        <taxon>Paralvinella</taxon>
    </lineage>
</organism>
<dbReference type="GO" id="GO:0001578">
    <property type="term" value="P:microtubule bundle formation"/>
    <property type="evidence" value="ECO:0007669"/>
    <property type="project" value="TreeGrafter"/>
</dbReference>
<dbReference type="EMBL" id="JAODUP010000330">
    <property type="protein sequence ID" value="KAK2152403.1"/>
    <property type="molecule type" value="Genomic_DNA"/>
</dbReference>
<gene>
    <name evidence="2" type="ORF">LSH36_330g11062</name>
</gene>
<dbReference type="Gene3D" id="1.10.238.10">
    <property type="entry name" value="EF-hand"/>
    <property type="match status" value="1"/>
</dbReference>
<dbReference type="GO" id="GO:0032273">
    <property type="term" value="P:positive regulation of protein polymerization"/>
    <property type="evidence" value="ECO:0007669"/>
    <property type="project" value="TreeGrafter"/>
</dbReference>
<dbReference type="GO" id="GO:0046785">
    <property type="term" value="P:microtubule polymerization"/>
    <property type="evidence" value="ECO:0007669"/>
    <property type="project" value="InterPro"/>
</dbReference>
<keyword evidence="3" id="KW-1185">Reference proteome</keyword>
<evidence type="ECO:0000313" key="2">
    <source>
        <dbReference type="EMBL" id="KAK2152403.1"/>
    </source>
</evidence>
<dbReference type="InterPro" id="IPR008907">
    <property type="entry name" value="TPP/p25"/>
</dbReference>
<dbReference type="Pfam" id="PF05517">
    <property type="entry name" value="p25-alpha"/>
    <property type="match status" value="1"/>
</dbReference>
<dbReference type="AlphaFoldDB" id="A0AAD9JFV3"/>
<proteinExistence type="inferred from homology"/>
<dbReference type="Proteomes" id="UP001208570">
    <property type="component" value="Unassembled WGS sequence"/>
</dbReference>
<dbReference type="PANTHER" id="PTHR12932:SF9">
    <property type="entry name" value="TUBULIN POLYMERIZATION-PROMOTING PROTEIN HOMOLOG"/>
    <property type="match status" value="1"/>
</dbReference>
<dbReference type="InterPro" id="IPR011992">
    <property type="entry name" value="EF-hand-dom_pair"/>
</dbReference>
<dbReference type="GO" id="GO:0015631">
    <property type="term" value="F:tubulin binding"/>
    <property type="evidence" value="ECO:0007669"/>
    <property type="project" value="InterPro"/>
</dbReference>
<evidence type="ECO:0000313" key="3">
    <source>
        <dbReference type="Proteomes" id="UP001208570"/>
    </source>
</evidence>